<evidence type="ECO:0000313" key="4">
    <source>
        <dbReference type="Proteomes" id="UP000190286"/>
    </source>
</evidence>
<dbReference type="AlphaFoldDB" id="A0A1T4WAD4"/>
<keyword evidence="1" id="KW-0479">Metal-binding</keyword>
<evidence type="ECO:0000259" key="2">
    <source>
        <dbReference type="PROSITE" id="PS50846"/>
    </source>
</evidence>
<dbReference type="GO" id="GO:0046872">
    <property type="term" value="F:metal ion binding"/>
    <property type="evidence" value="ECO:0007669"/>
    <property type="project" value="UniProtKB-KW"/>
</dbReference>
<dbReference type="PROSITE" id="PS01047">
    <property type="entry name" value="HMA_1"/>
    <property type="match status" value="1"/>
</dbReference>
<organism evidence="3 4">
    <name type="scientific">Gemmiger formicilis</name>
    <dbReference type="NCBI Taxonomy" id="745368"/>
    <lineage>
        <taxon>Bacteria</taxon>
        <taxon>Bacillati</taxon>
        <taxon>Bacillota</taxon>
        <taxon>Clostridia</taxon>
        <taxon>Eubacteriales</taxon>
        <taxon>Gemmiger</taxon>
    </lineage>
</organism>
<keyword evidence="4" id="KW-1185">Reference proteome</keyword>
<gene>
    <name evidence="3" type="ORF">SAMN02745178_00293</name>
</gene>
<dbReference type="InterPro" id="IPR017969">
    <property type="entry name" value="Heavy-metal-associated_CS"/>
</dbReference>
<dbReference type="Proteomes" id="UP000190286">
    <property type="component" value="Unassembled WGS sequence"/>
</dbReference>
<dbReference type="OrthoDB" id="9813965at2"/>
<dbReference type="Pfam" id="PF12669">
    <property type="entry name" value="FeoB_associated"/>
    <property type="match status" value="1"/>
</dbReference>
<dbReference type="Gene3D" id="3.30.70.100">
    <property type="match status" value="1"/>
</dbReference>
<dbReference type="CDD" id="cd00371">
    <property type="entry name" value="HMA"/>
    <property type="match status" value="1"/>
</dbReference>
<evidence type="ECO:0000313" key="3">
    <source>
        <dbReference type="EMBL" id="SKA74242.1"/>
    </source>
</evidence>
<accession>A0A1T4WAD4</accession>
<dbReference type="SUPFAM" id="SSF55008">
    <property type="entry name" value="HMA, heavy metal-associated domain"/>
    <property type="match status" value="1"/>
</dbReference>
<dbReference type="GeneID" id="93336790"/>
<proteinExistence type="predicted"/>
<dbReference type="EMBL" id="FUYF01000001">
    <property type="protein sequence ID" value="SKA74242.1"/>
    <property type="molecule type" value="Genomic_DNA"/>
</dbReference>
<dbReference type="PROSITE" id="PS50846">
    <property type="entry name" value="HMA_2"/>
    <property type="match status" value="1"/>
</dbReference>
<reference evidence="3 4" key="1">
    <citation type="submission" date="2017-02" db="EMBL/GenBank/DDBJ databases">
        <authorList>
            <person name="Peterson S.W."/>
        </authorList>
    </citation>
    <scope>NUCLEOTIDE SEQUENCE [LARGE SCALE GENOMIC DNA]</scope>
    <source>
        <strain evidence="3 4">ATCC 27749</strain>
    </source>
</reference>
<sequence>MANVIIVLILVAAVGYGIYSFIHHLRHGGGCCGEHDAPAKKVRAADTNKSHYPHRLVMGVDGMTCQNCQRHVENALNTLPDTLAEVNLSARHVTVWTKADADEEVIRKAIRDAGYLPLRTKEKV</sequence>
<name>A0A1T4WAD4_9FIRM</name>
<dbReference type="InterPro" id="IPR006121">
    <property type="entry name" value="HMA_dom"/>
</dbReference>
<evidence type="ECO:0000256" key="1">
    <source>
        <dbReference type="ARBA" id="ARBA00022723"/>
    </source>
</evidence>
<dbReference type="InterPro" id="IPR036163">
    <property type="entry name" value="HMA_dom_sf"/>
</dbReference>
<dbReference type="Pfam" id="PF00403">
    <property type="entry name" value="HMA"/>
    <property type="match status" value="1"/>
</dbReference>
<feature type="domain" description="HMA" evidence="2">
    <location>
        <begin position="54"/>
        <end position="118"/>
    </location>
</feature>
<dbReference type="STRING" id="745368.SAMN02745178_00293"/>
<dbReference type="RefSeq" id="WP_078783303.1">
    <property type="nucleotide sequence ID" value="NZ_FUYF01000001.1"/>
</dbReference>
<protein>
    <submittedName>
        <fullName evidence="3">Copper chaperone CopZ</fullName>
    </submittedName>
</protein>